<dbReference type="Proteomes" id="UP000095281">
    <property type="component" value="Unplaced"/>
</dbReference>
<accession>A0A1I8BSC5</accession>
<keyword evidence="2" id="KW-0732">Signal</keyword>
<dbReference type="AlphaFoldDB" id="A0A1I8BSC5"/>
<feature type="compositionally biased region" description="Basic residues" evidence="1">
    <location>
        <begin position="34"/>
        <end position="62"/>
    </location>
</feature>
<sequence length="83" mass="9530">MLAKFLLAILLLQLIIENVDAQWQLNQVKPTKSPPHHGHHHDHTKSPHHKKQKNHKKSKKGKTQAPLDFQILEVNLATTKRGI</sequence>
<evidence type="ECO:0000256" key="2">
    <source>
        <dbReference type="SAM" id="SignalP"/>
    </source>
</evidence>
<dbReference type="WBParaSite" id="MhA1_Contig515.frz3.gene21">
    <property type="protein sequence ID" value="MhA1_Contig515.frz3.gene21"/>
    <property type="gene ID" value="MhA1_Contig515.frz3.gene21"/>
</dbReference>
<keyword evidence="3" id="KW-1185">Reference proteome</keyword>
<evidence type="ECO:0000313" key="3">
    <source>
        <dbReference type="Proteomes" id="UP000095281"/>
    </source>
</evidence>
<feature type="signal peptide" evidence="2">
    <location>
        <begin position="1"/>
        <end position="21"/>
    </location>
</feature>
<feature type="chain" id="PRO_5009316140" evidence="2">
    <location>
        <begin position="22"/>
        <end position="83"/>
    </location>
</feature>
<feature type="region of interest" description="Disordered" evidence="1">
    <location>
        <begin position="27"/>
        <end position="66"/>
    </location>
</feature>
<evidence type="ECO:0000313" key="4">
    <source>
        <dbReference type="WBParaSite" id="MhA1_Contig515.frz3.gene21"/>
    </source>
</evidence>
<name>A0A1I8BSC5_MELHA</name>
<reference evidence="4" key="1">
    <citation type="submission" date="2016-11" db="UniProtKB">
        <authorList>
            <consortium name="WormBaseParasite"/>
        </authorList>
    </citation>
    <scope>IDENTIFICATION</scope>
</reference>
<protein>
    <submittedName>
        <fullName evidence="4">Uncharacterized protein</fullName>
    </submittedName>
</protein>
<evidence type="ECO:0000256" key="1">
    <source>
        <dbReference type="SAM" id="MobiDB-lite"/>
    </source>
</evidence>
<organism evidence="3 4">
    <name type="scientific">Meloidogyne hapla</name>
    <name type="common">Root-knot nematode worm</name>
    <dbReference type="NCBI Taxonomy" id="6305"/>
    <lineage>
        <taxon>Eukaryota</taxon>
        <taxon>Metazoa</taxon>
        <taxon>Ecdysozoa</taxon>
        <taxon>Nematoda</taxon>
        <taxon>Chromadorea</taxon>
        <taxon>Rhabditida</taxon>
        <taxon>Tylenchina</taxon>
        <taxon>Tylenchomorpha</taxon>
        <taxon>Tylenchoidea</taxon>
        <taxon>Meloidogynidae</taxon>
        <taxon>Meloidogyninae</taxon>
        <taxon>Meloidogyne</taxon>
    </lineage>
</organism>
<proteinExistence type="predicted"/>